<feature type="active site" description="Charge relay system" evidence="5">
    <location>
        <position position="28"/>
    </location>
</feature>
<dbReference type="RefSeq" id="WP_031145159.1">
    <property type="nucleotide sequence ID" value="NZ_BNEE01000006.1"/>
</dbReference>
<evidence type="ECO:0000256" key="2">
    <source>
        <dbReference type="ARBA" id="ARBA00022670"/>
    </source>
</evidence>
<protein>
    <recommendedName>
        <fullName evidence="6">Peptidase S8/S53 domain-containing protein</fullName>
    </recommendedName>
</protein>
<organism evidence="7 8">
    <name type="scientific">Streptomyces xanthophaeus</name>
    <dbReference type="NCBI Taxonomy" id="67385"/>
    <lineage>
        <taxon>Bacteria</taxon>
        <taxon>Bacillati</taxon>
        <taxon>Actinomycetota</taxon>
        <taxon>Actinomycetes</taxon>
        <taxon>Kitasatosporales</taxon>
        <taxon>Streptomycetaceae</taxon>
        <taxon>Streptomyces</taxon>
    </lineage>
</organism>
<dbReference type="InterPro" id="IPR050131">
    <property type="entry name" value="Peptidase_S8_subtilisin-like"/>
</dbReference>
<dbReference type="GO" id="GO:0004252">
    <property type="term" value="F:serine-type endopeptidase activity"/>
    <property type="evidence" value="ECO:0007669"/>
    <property type="project" value="UniProtKB-UniRule"/>
</dbReference>
<feature type="active site" description="Charge relay system" evidence="5">
    <location>
        <position position="62"/>
    </location>
</feature>
<dbReference type="Gene3D" id="3.40.50.200">
    <property type="entry name" value="Peptidase S8/S53 domain"/>
    <property type="match status" value="1"/>
</dbReference>
<dbReference type="GO" id="GO:0006508">
    <property type="term" value="P:proteolysis"/>
    <property type="evidence" value="ECO:0007669"/>
    <property type="project" value="UniProtKB-KW"/>
</dbReference>
<keyword evidence="4 5" id="KW-0720">Serine protease</keyword>
<dbReference type="Pfam" id="PF00082">
    <property type="entry name" value="Peptidase_S8"/>
    <property type="match status" value="1"/>
</dbReference>
<dbReference type="InterPro" id="IPR000209">
    <property type="entry name" value="Peptidase_S8/S53_dom"/>
</dbReference>
<evidence type="ECO:0000313" key="8">
    <source>
        <dbReference type="Proteomes" id="UP000600026"/>
    </source>
</evidence>
<evidence type="ECO:0000313" key="7">
    <source>
        <dbReference type="EMBL" id="GHI88186.1"/>
    </source>
</evidence>
<keyword evidence="3 5" id="KW-0378">Hydrolase</keyword>
<feature type="domain" description="Peptidase S8/S53" evidence="6">
    <location>
        <begin position="20"/>
        <end position="257"/>
    </location>
</feature>
<dbReference type="InterPro" id="IPR036852">
    <property type="entry name" value="Peptidase_S8/S53_dom_sf"/>
</dbReference>
<evidence type="ECO:0000256" key="4">
    <source>
        <dbReference type="ARBA" id="ARBA00022825"/>
    </source>
</evidence>
<feature type="active site" description="Charge relay system" evidence="5">
    <location>
        <position position="228"/>
    </location>
</feature>
<dbReference type="InterPro" id="IPR015500">
    <property type="entry name" value="Peptidase_S8_subtilisin-rel"/>
</dbReference>
<dbReference type="PRINTS" id="PR00723">
    <property type="entry name" value="SUBTILISIN"/>
</dbReference>
<keyword evidence="8" id="KW-1185">Reference proteome</keyword>
<evidence type="ECO:0000259" key="6">
    <source>
        <dbReference type="Pfam" id="PF00082"/>
    </source>
</evidence>
<dbReference type="AlphaFoldDB" id="A0A919H0Q1"/>
<comment type="similarity">
    <text evidence="1 5">Belongs to the peptidase S8 family.</text>
</comment>
<reference evidence="7" key="1">
    <citation type="submission" date="2020-09" db="EMBL/GenBank/DDBJ databases">
        <title>Whole genome shotgun sequence of Streptomyces xanthophaeus NBRC 12829.</title>
        <authorList>
            <person name="Komaki H."/>
            <person name="Tamura T."/>
        </authorList>
    </citation>
    <scope>NUCLEOTIDE SEQUENCE</scope>
    <source>
        <strain evidence="7">NBRC 12829</strain>
    </source>
</reference>
<dbReference type="OrthoDB" id="9816306at2"/>
<keyword evidence="2 5" id="KW-0645">Protease</keyword>
<dbReference type="EMBL" id="BNEE01000006">
    <property type="protein sequence ID" value="GHI88186.1"/>
    <property type="molecule type" value="Genomic_DNA"/>
</dbReference>
<evidence type="ECO:0000256" key="5">
    <source>
        <dbReference type="PROSITE-ProRule" id="PRU01240"/>
    </source>
</evidence>
<name>A0A919H0Q1_9ACTN</name>
<dbReference type="PANTHER" id="PTHR43806:SF11">
    <property type="entry name" value="CEREVISIN-RELATED"/>
    <property type="match status" value="1"/>
</dbReference>
<gene>
    <name evidence="7" type="ORF">Sxan_55500</name>
</gene>
<accession>A0A919H0Q1</accession>
<evidence type="ECO:0000256" key="3">
    <source>
        <dbReference type="ARBA" id="ARBA00022801"/>
    </source>
</evidence>
<comment type="caution">
    <text evidence="7">The sequence shown here is derived from an EMBL/GenBank/DDBJ whole genome shotgun (WGS) entry which is preliminary data.</text>
</comment>
<dbReference type="PROSITE" id="PS51892">
    <property type="entry name" value="SUBTILASE"/>
    <property type="match status" value="1"/>
</dbReference>
<dbReference type="Proteomes" id="UP000600026">
    <property type="component" value="Unassembled WGS sequence"/>
</dbReference>
<evidence type="ECO:0000256" key="1">
    <source>
        <dbReference type="ARBA" id="ARBA00011073"/>
    </source>
</evidence>
<dbReference type="PANTHER" id="PTHR43806">
    <property type="entry name" value="PEPTIDASE S8"/>
    <property type="match status" value="1"/>
</dbReference>
<proteinExistence type="inferred from homology"/>
<dbReference type="SUPFAM" id="SSF52743">
    <property type="entry name" value="Subtilisin-like"/>
    <property type="match status" value="1"/>
</dbReference>
<sequence>MVPLDLVGLTPLMGLTSGEREIVIGLLDGPVATDHPALTSESIRQLPGGGPCSLLESPACRHGTFIAGVLVARRGGAAPAICPGCTVIARPVFAETTSDGQPLPSVTAPRLAAAICECVDAGARVLNLSAGMSRPSTRQERELHMALDHAAGHGALVVVAAGNQGTLGSSALTRHPWVIPVVGYGTDAQPMARSNLGSSMGRRGLGAPGENVTSLGPDGGLQTQDGTSVAAAFVTGAIALLWSRFPKAGVLELKTALTGGHGPRRTSVVPPLLDAWGAHQTLSATQSARSTQ</sequence>